<dbReference type="AlphaFoldDB" id="A0A1I7XFE6"/>
<proteinExistence type="predicted"/>
<feature type="compositionally biased region" description="Polar residues" evidence="1">
    <location>
        <begin position="48"/>
        <end position="68"/>
    </location>
</feature>
<feature type="region of interest" description="Disordered" evidence="1">
    <location>
        <begin position="43"/>
        <end position="107"/>
    </location>
</feature>
<keyword evidence="2" id="KW-1185">Reference proteome</keyword>
<dbReference type="Proteomes" id="UP000095283">
    <property type="component" value="Unplaced"/>
</dbReference>
<reference evidence="3" key="1">
    <citation type="submission" date="2016-11" db="UniProtKB">
        <authorList>
            <consortium name="WormBaseParasite"/>
        </authorList>
    </citation>
    <scope>IDENTIFICATION</scope>
</reference>
<sequence>MKQTTRLKKLKTLYKQSKHVSPAIQADQSEGKEMKMKYLTSDDESDYIKSQSNKEAVNESKLLTTDLSPKSIDHRDQDVPLKNNENNREVSGLRTCHNYNKNNNEQNKTKFPELKIPTYNGERGEYDEFWAVFNQMVHTNTVFSPVENSFISRTA</sequence>
<accession>A0A1I7XFE6</accession>
<organism evidence="2 3">
    <name type="scientific">Heterorhabditis bacteriophora</name>
    <name type="common">Entomopathogenic nematode worm</name>
    <dbReference type="NCBI Taxonomy" id="37862"/>
    <lineage>
        <taxon>Eukaryota</taxon>
        <taxon>Metazoa</taxon>
        <taxon>Ecdysozoa</taxon>
        <taxon>Nematoda</taxon>
        <taxon>Chromadorea</taxon>
        <taxon>Rhabditida</taxon>
        <taxon>Rhabditina</taxon>
        <taxon>Rhabditomorpha</taxon>
        <taxon>Strongyloidea</taxon>
        <taxon>Heterorhabditidae</taxon>
        <taxon>Heterorhabditis</taxon>
    </lineage>
</organism>
<protein>
    <submittedName>
        <fullName evidence="3">Uncharacterized protein</fullName>
    </submittedName>
</protein>
<name>A0A1I7XFE6_HETBA</name>
<dbReference type="WBParaSite" id="Hba_16451">
    <property type="protein sequence ID" value="Hba_16451"/>
    <property type="gene ID" value="Hba_16451"/>
</dbReference>
<evidence type="ECO:0000313" key="3">
    <source>
        <dbReference type="WBParaSite" id="Hba_16451"/>
    </source>
</evidence>
<evidence type="ECO:0000256" key="1">
    <source>
        <dbReference type="SAM" id="MobiDB-lite"/>
    </source>
</evidence>
<evidence type="ECO:0000313" key="2">
    <source>
        <dbReference type="Proteomes" id="UP000095283"/>
    </source>
</evidence>